<dbReference type="EMBL" id="MFYX01000088">
    <property type="protein sequence ID" value="OGK03515.1"/>
    <property type="molecule type" value="Genomic_DNA"/>
</dbReference>
<proteinExistence type="predicted"/>
<sequence>MTDRDYKRNQDAAQQLWRKTRPDYWRNYRKLHPAYTERNRVLQRERNRKARGEKSGAAPPVGVIAKEDLVIAKMDSLTNVRSGTYRLVPVVSGVIAKMDSLTNVRSGTYRLVPVVSGVIAKMDSLIVQLSIIPAGYGNAVDCKDRTR</sequence>
<evidence type="ECO:0000313" key="3">
    <source>
        <dbReference type="Proteomes" id="UP000179243"/>
    </source>
</evidence>
<feature type="region of interest" description="Disordered" evidence="1">
    <location>
        <begin position="36"/>
        <end position="59"/>
    </location>
</feature>
<dbReference type="AlphaFoldDB" id="A0A1F7FA33"/>
<organism evidence="2 3">
    <name type="scientific">Candidatus Raymondbacteria bacterium RIFOXYD12_FULL_49_13</name>
    <dbReference type="NCBI Taxonomy" id="1817890"/>
    <lineage>
        <taxon>Bacteria</taxon>
        <taxon>Raymondiibacteriota</taxon>
    </lineage>
</organism>
<evidence type="ECO:0000256" key="1">
    <source>
        <dbReference type="SAM" id="MobiDB-lite"/>
    </source>
</evidence>
<evidence type="ECO:0000313" key="2">
    <source>
        <dbReference type="EMBL" id="OGK03515.1"/>
    </source>
</evidence>
<feature type="compositionally biased region" description="Basic and acidic residues" evidence="1">
    <location>
        <begin position="36"/>
        <end position="54"/>
    </location>
</feature>
<comment type="caution">
    <text evidence="2">The sequence shown here is derived from an EMBL/GenBank/DDBJ whole genome shotgun (WGS) entry which is preliminary data.</text>
</comment>
<dbReference type="Proteomes" id="UP000179243">
    <property type="component" value="Unassembled WGS sequence"/>
</dbReference>
<name>A0A1F7FA33_UNCRA</name>
<reference evidence="2 3" key="1">
    <citation type="journal article" date="2016" name="Nat. Commun.">
        <title>Thousands of microbial genomes shed light on interconnected biogeochemical processes in an aquifer system.</title>
        <authorList>
            <person name="Anantharaman K."/>
            <person name="Brown C.T."/>
            <person name="Hug L.A."/>
            <person name="Sharon I."/>
            <person name="Castelle C.J."/>
            <person name="Probst A.J."/>
            <person name="Thomas B.C."/>
            <person name="Singh A."/>
            <person name="Wilkins M.J."/>
            <person name="Karaoz U."/>
            <person name="Brodie E.L."/>
            <person name="Williams K.H."/>
            <person name="Hubbard S.S."/>
            <person name="Banfield J.F."/>
        </authorList>
    </citation>
    <scope>NUCLEOTIDE SEQUENCE [LARGE SCALE GENOMIC DNA]</scope>
</reference>
<gene>
    <name evidence="2" type="ORF">A2519_09785</name>
</gene>
<accession>A0A1F7FA33</accession>
<protein>
    <submittedName>
        <fullName evidence="2">Uncharacterized protein</fullName>
    </submittedName>
</protein>